<evidence type="ECO:0000256" key="1">
    <source>
        <dbReference type="SAM" id="MobiDB-lite"/>
    </source>
</evidence>
<evidence type="ECO:0000313" key="3">
    <source>
        <dbReference type="Proteomes" id="UP000000763"/>
    </source>
</evidence>
<dbReference type="AlphaFoldDB" id="A0A0P0WMD3"/>
<name>A0A0P0WMD3_ORYSJ</name>
<dbReference type="KEGG" id="dosa:Os05g0410100"/>
<organism evidence="2 3">
    <name type="scientific">Oryza sativa subsp. japonica</name>
    <name type="common">Rice</name>
    <dbReference type="NCBI Taxonomy" id="39947"/>
    <lineage>
        <taxon>Eukaryota</taxon>
        <taxon>Viridiplantae</taxon>
        <taxon>Streptophyta</taxon>
        <taxon>Embryophyta</taxon>
        <taxon>Tracheophyta</taxon>
        <taxon>Spermatophyta</taxon>
        <taxon>Magnoliopsida</taxon>
        <taxon>Liliopsida</taxon>
        <taxon>Poales</taxon>
        <taxon>Poaceae</taxon>
        <taxon>BOP clade</taxon>
        <taxon>Oryzoideae</taxon>
        <taxon>Oryzeae</taxon>
        <taxon>Oryzinae</taxon>
        <taxon>Oryza</taxon>
        <taxon>Oryza sativa</taxon>
    </lineage>
</organism>
<dbReference type="EMBL" id="AP008211">
    <property type="protein sequence ID" value="BAF17446.1"/>
    <property type="molecule type" value="Genomic_DNA"/>
</dbReference>
<sequence length="205" mass="21077">MPRLTSTSTSLPAVRSASQYSRLVSRMRSCSATATSSGGSGTDSSGGAFGPIGHVYGWSLVAPSGSAMARNLSSMSRVKNTESGLGSSSDLLRVACTNPGWSGMPPATRRGAQLSAPSSPTRAPTWWTRLPPELSPMRNTREKSAAVRRSSAAGSPRAAASDSAMERSRRSPSTPVSMCAGRRRSGAKGSSTATTTAGSAHARRA</sequence>
<evidence type="ECO:0000313" key="2">
    <source>
        <dbReference type="EMBL" id="BAF17446.1"/>
    </source>
</evidence>
<dbReference type="Gramene" id="Os05t0410100-01">
    <property type="protein sequence ID" value="Os05t0410100-01"/>
    <property type="gene ID" value="Os05g0410100"/>
</dbReference>
<accession>A0A0P0WMD3</accession>
<gene>
    <name evidence="2" type="ordered locus">Os05g0410100</name>
</gene>
<reference evidence="2 3" key="1">
    <citation type="journal article" date="2005" name="Nature">
        <title>The map-based sequence of the rice genome.</title>
        <authorList>
            <consortium name="International rice genome sequencing project (IRGSP)"/>
            <person name="Matsumoto T."/>
            <person name="Wu J."/>
            <person name="Kanamori H."/>
            <person name="Katayose Y."/>
            <person name="Fujisawa M."/>
            <person name="Namiki N."/>
            <person name="Mizuno H."/>
            <person name="Yamamoto K."/>
            <person name="Antonio B.A."/>
            <person name="Baba T."/>
            <person name="Sakata K."/>
            <person name="Nagamura Y."/>
            <person name="Aoki H."/>
            <person name="Arikawa K."/>
            <person name="Arita K."/>
            <person name="Bito T."/>
            <person name="Chiden Y."/>
            <person name="Fujitsuka N."/>
            <person name="Fukunaka R."/>
            <person name="Hamada M."/>
            <person name="Harada C."/>
            <person name="Hayashi A."/>
            <person name="Hijishita S."/>
            <person name="Honda M."/>
            <person name="Hosokawa S."/>
            <person name="Ichikawa Y."/>
            <person name="Idonuma A."/>
            <person name="Iijima M."/>
            <person name="Ikeda M."/>
            <person name="Ikeno M."/>
            <person name="Ito K."/>
            <person name="Ito S."/>
            <person name="Ito T."/>
            <person name="Ito Y."/>
            <person name="Ito Y."/>
            <person name="Iwabuchi A."/>
            <person name="Kamiya K."/>
            <person name="Karasawa W."/>
            <person name="Kurita K."/>
            <person name="Katagiri S."/>
            <person name="Kikuta A."/>
            <person name="Kobayashi H."/>
            <person name="Kobayashi N."/>
            <person name="Machita K."/>
            <person name="Maehara T."/>
            <person name="Masukawa M."/>
            <person name="Mizubayashi T."/>
            <person name="Mukai Y."/>
            <person name="Nagasaki H."/>
            <person name="Nagata Y."/>
            <person name="Naito S."/>
            <person name="Nakashima M."/>
            <person name="Nakama Y."/>
            <person name="Nakamichi Y."/>
            <person name="Nakamura M."/>
            <person name="Meguro A."/>
            <person name="Negishi M."/>
            <person name="Ohta I."/>
            <person name="Ohta T."/>
            <person name="Okamoto M."/>
            <person name="Ono N."/>
            <person name="Saji S."/>
            <person name="Sakaguchi M."/>
            <person name="Sakai K."/>
            <person name="Shibata M."/>
            <person name="Shimokawa T."/>
            <person name="Song J."/>
            <person name="Takazaki Y."/>
            <person name="Terasawa K."/>
            <person name="Tsugane M."/>
            <person name="Tsuji K."/>
            <person name="Ueda S."/>
            <person name="Waki K."/>
            <person name="Yamagata H."/>
            <person name="Yamamoto M."/>
            <person name="Yamamoto S."/>
            <person name="Yamane H."/>
            <person name="Yoshiki S."/>
            <person name="Yoshihara R."/>
            <person name="Yukawa K."/>
            <person name="Zhong H."/>
            <person name="Yano M."/>
            <person name="Yuan Q."/>
            <person name="Ouyang S."/>
            <person name="Liu J."/>
            <person name="Jones K.M."/>
            <person name="Gansberger K."/>
            <person name="Moffat K."/>
            <person name="Hill J."/>
            <person name="Bera J."/>
            <person name="Fadrosh D."/>
            <person name="Jin S."/>
            <person name="Johri S."/>
            <person name="Kim M."/>
            <person name="Overton L."/>
            <person name="Reardon M."/>
            <person name="Tsitrin T."/>
            <person name="Vuong H."/>
            <person name="Weaver B."/>
            <person name="Ciecko A."/>
            <person name="Tallon L."/>
            <person name="Jackson J."/>
            <person name="Pai G."/>
            <person name="Aken S.V."/>
            <person name="Utterback T."/>
            <person name="Reidmuller S."/>
            <person name="Feldblyum T."/>
            <person name="Hsiao J."/>
            <person name="Zismann V."/>
            <person name="Iobst S."/>
            <person name="de Vazeille A.R."/>
            <person name="Buell C.R."/>
            <person name="Ying K."/>
            <person name="Li Y."/>
            <person name="Lu T."/>
            <person name="Huang Y."/>
            <person name="Zhao Q."/>
            <person name="Feng Q."/>
            <person name="Zhang L."/>
            <person name="Zhu J."/>
            <person name="Weng Q."/>
            <person name="Mu J."/>
            <person name="Lu Y."/>
            <person name="Fan D."/>
            <person name="Liu Y."/>
            <person name="Guan J."/>
            <person name="Zhang Y."/>
            <person name="Yu S."/>
            <person name="Liu X."/>
            <person name="Zhang Y."/>
            <person name="Hong G."/>
            <person name="Han B."/>
            <person name="Choisne N."/>
            <person name="Demange N."/>
            <person name="Orjeda G."/>
            <person name="Samain S."/>
            <person name="Cattolico L."/>
            <person name="Pelletier E."/>
            <person name="Couloux A."/>
            <person name="Segurens B."/>
            <person name="Wincker P."/>
            <person name="D'Hont A."/>
            <person name="Scarpelli C."/>
            <person name="Weissenbach J."/>
            <person name="Salanoubat M."/>
            <person name="Quetier F."/>
            <person name="Yu Y."/>
            <person name="Kim H.R."/>
            <person name="Rambo T."/>
            <person name="Currie J."/>
            <person name="Collura K."/>
            <person name="Luo M."/>
            <person name="Yang T."/>
            <person name="Ammiraju J.S.S."/>
            <person name="Engler F."/>
            <person name="Soderlund C."/>
            <person name="Wing R.A."/>
            <person name="Palmer L.E."/>
            <person name="de la Bastide M."/>
            <person name="Spiegel L."/>
            <person name="Nascimento L."/>
            <person name="Zutavern T."/>
            <person name="O'Shaughnessy A."/>
            <person name="Dike S."/>
            <person name="Dedhia N."/>
            <person name="Preston R."/>
            <person name="Balija V."/>
            <person name="McCombie W.R."/>
            <person name="Chow T."/>
            <person name="Chen H."/>
            <person name="Chung M."/>
            <person name="Chen C."/>
            <person name="Shaw J."/>
            <person name="Wu H."/>
            <person name="Hsiao K."/>
            <person name="Chao Y."/>
            <person name="Chu M."/>
            <person name="Cheng C."/>
            <person name="Hour A."/>
            <person name="Lee P."/>
            <person name="Lin S."/>
            <person name="Lin Y."/>
            <person name="Liou J."/>
            <person name="Liu S."/>
            <person name="Hsing Y."/>
            <person name="Raghuvanshi S."/>
            <person name="Mohanty A."/>
            <person name="Bharti A.K."/>
            <person name="Gaur A."/>
            <person name="Gupta V."/>
            <person name="Kumar D."/>
            <person name="Ravi V."/>
            <person name="Vij S."/>
            <person name="Kapur A."/>
            <person name="Khurana P."/>
            <person name="Khurana P."/>
            <person name="Khurana J.P."/>
            <person name="Tyagi A.K."/>
            <person name="Gaikwad K."/>
            <person name="Singh A."/>
            <person name="Dalal V."/>
            <person name="Srivastava S."/>
            <person name="Dixit A."/>
            <person name="Pal A.K."/>
            <person name="Ghazi I.A."/>
            <person name="Yadav M."/>
            <person name="Pandit A."/>
            <person name="Bhargava A."/>
            <person name="Sureshbabu K."/>
            <person name="Batra K."/>
            <person name="Sharma T.R."/>
            <person name="Mohapatra T."/>
            <person name="Singh N.K."/>
            <person name="Messing J."/>
            <person name="Nelson A.B."/>
            <person name="Fuks G."/>
            <person name="Kavchok S."/>
            <person name="Keizer G."/>
            <person name="Linton E."/>
            <person name="Llaca V."/>
            <person name="Song R."/>
            <person name="Tanyolac B."/>
            <person name="Young S."/>
            <person name="Ho-Il K."/>
            <person name="Hahn J.H."/>
            <person name="Sangsakoo G."/>
            <person name="Vanavichit A."/>
            <person name="de Mattos Luiz.A.T."/>
            <person name="Zimmer P.D."/>
            <person name="Malone G."/>
            <person name="Dellagostin O."/>
            <person name="de Oliveira A.C."/>
            <person name="Bevan M."/>
            <person name="Bancroft I."/>
            <person name="Minx P."/>
            <person name="Cordum H."/>
            <person name="Wilson R."/>
            <person name="Cheng Z."/>
            <person name="Jin W."/>
            <person name="Jiang J."/>
            <person name="Leong S.A."/>
            <person name="Iwama H."/>
            <person name="Gojobori T."/>
            <person name="Itoh T."/>
            <person name="Niimura Y."/>
            <person name="Fujii Y."/>
            <person name="Habara T."/>
            <person name="Sakai H."/>
            <person name="Sato Y."/>
            <person name="Wilson G."/>
            <person name="Kumar K."/>
            <person name="McCouch S."/>
            <person name="Juretic N."/>
            <person name="Hoen D."/>
            <person name="Wright S."/>
            <person name="Bruskiewich R."/>
            <person name="Bureau T."/>
            <person name="Miyao A."/>
            <person name="Hirochika H."/>
            <person name="Nishikawa T."/>
            <person name="Kadowaki K."/>
            <person name="Sugiura M."/>
            <person name="Burr B."/>
            <person name="Sasaki T."/>
        </authorList>
    </citation>
    <scope>NUCLEOTIDE SEQUENCE [LARGE SCALE GENOMIC DNA]</scope>
    <source>
        <strain evidence="3">cv. Nipponbare</strain>
    </source>
</reference>
<dbReference type="Proteomes" id="UP000000763">
    <property type="component" value="Chromosome 5"/>
</dbReference>
<reference evidence="3" key="2">
    <citation type="journal article" date="2008" name="Nucleic Acids Res.">
        <title>The rice annotation project database (RAP-DB): 2008 update.</title>
        <authorList>
            <consortium name="The rice annotation project (RAP)"/>
        </authorList>
    </citation>
    <scope>GENOME REANNOTATION</scope>
    <source>
        <strain evidence="3">cv. Nipponbare</strain>
    </source>
</reference>
<feature type="compositionally biased region" description="Low complexity" evidence="1">
    <location>
        <begin position="147"/>
        <end position="163"/>
    </location>
</feature>
<proteinExistence type="predicted"/>
<protein>
    <submittedName>
        <fullName evidence="2">Os05g0410100 protein</fullName>
    </submittedName>
</protein>
<feature type="region of interest" description="Disordered" evidence="1">
    <location>
        <begin position="102"/>
        <end position="205"/>
    </location>
</feature>
<feature type="compositionally biased region" description="Low complexity" evidence="1">
    <location>
        <begin position="187"/>
        <end position="205"/>
    </location>
</feature>